<dbReference type="HOGENOM" id="CLU_1422348_0_0_1"/>
<gene>
    <name evidence="1" type="ORF">VHEMI07167</name>
</gene>
<dbReference type="STRING" id="1531966.A0A0A1TME1"/>
<sequence length="191" mass="21180">MESPKHTTQQEPVYAVFISGTHVTGKEVLAASVADALGCRWIKSEWMNSAAEKAARTQSQRGLDYNTVFGRVYSNKLAQVGFDFDGTQRPLAVISCFHMPPFERNAMRQAMLERNVKPIFCIMHITTTVLSGRTLGAEEPELAARIMAIKAGAIQDPLEEEKDVILIDSMKNMDDVFVEMTAAIKARIIST</sequence>
<proteinExistence type="predicted"/>
<organism evidence="1 2">
    <name type="scientific">[Torrubiella] hemipterigena</name>
    <dbReference type="NCBI Taxonomy" id="1531966"/>
    <lineage>
        <taxon>Eukaryota</taxon>
        <taxon>Fungi</taxon>
        <taxon>Dikarya</taxon>
        <taxon>Ascomycota</taxon>
        <taxon>Pezizomycotina</taxon>
        <taxon>Sordariomycetes</taxon>
        <taxon>Hypocreomycetidae</taxon>
        <taxon>Hypocreales</taxon>
        <taxon>Clavicipitaceae</taxon>
        <taxon>Clavicipitaceae incertae sedis</taxon>
        <taxon>'Torrubiella' clade</taxon>
    </lineage>
</organism>
<dbReference type="InterPro" id="IPR027417">
    <property type="entry name" value="P-loop_NTPase"/>
</dbReference>
<name>A0A0A1TME1_9HYPO</name>
<protein>
    <submittedName>
        <fullName evidence="1">Uncharacterized protein</fullName>
    </submittedName>
</protein>
<keyword evidence="2" id="KW-1185">Reference proteome</keyword>
<dbReference type="OrthoDB" id="3533051at2759"/>
<dbReference type="EMBL" id="CDHN01000003">
    <property type="protein sequence ID" value="CEJ91457.1"/>
    <property type="molecule type" value="Genomic_DNA"/>
</dbReference>
<dbReference type="AlphaFoldDB" id="A0A0A1TME1"/>
<evidence type="ECO:0000313" key="2">
    <source>
        <dbReference type="Proteomes" id="UP000039046"/>
    </source>
</evidence>
<reference evidence="1 2" key="1">
    <citation type="journal article" date="2015" name="Genome Announc.">
        <title>Draft Genome Sequence and Gene Annotation of the Entomopathogenic Fungus Verticillium hemipterigenum.</title>
        <authorList>
            <person name="Horn F."/>
            <person name="Habel A."/>
            <person name="Scharf D.H."/>
            <person name="Dworschak J."/>
            <person name="Brakhage A.A."/>
            <person name="Guthke R."/>
            <person name="Hertweck C."/>
            <person name="Linde J."/>
        </authorList>
    </citation>
    <scope>NUCLEOTIDE SEQUENCE [LARGE SCALE GENOMIC DNA]</scope>
</reference>
<evidence type="ECO:0000313" key="1">
    <source>
        <dbReference type="EMBL" id="CEJ91457.1"/>
    </source>
</evidence>
<dbReference type="Proteomes" id="UP000039046">
    <property type="component" value="Unassembled WGS sequence"/>
</dbReference>
<accession>A0A0A1TME1</accession>
<dbReference type="SUPFAM" id="SSF52540">
    <property type="entry name" value="P-loop containing nucleoside triphosphate hydrolases"/>
    <property type="match status" value="1"/>
</dbReference>
<dbReference type="Gene3D" id="3.40.50.300">
    <property type="entry name" value="P-loop containing nucleotide triphosphate hydrolases"/>
    <property type="match status" value="1"/>
</dbReference>